<keyword evidence="3" id="KW-0732">Signal</keyword>
<reference evidence="8" key="2">
    <citation type="submission" date="2011-10" db="EMBL/GenBank/DDBJ databases">
        <title>The Genome Sequence of Granulicatella elegans ATCC 700633.</title>
        <authorList>
            <consortium name="The Broad Institute Genome Sequencing Platform"/>
            <consortium name="The Broad Institute Genome Sequencing Center for Infectious Disease"/>
            <person name="Earl A."/>
            <person name="Ward D."/>
            <person name="Feldgarden M."/>
            <person name="Gevers D."/>
            <person name="Sibley C.D."/>
            <person name="Field T.R."/>
            <person name="Grinwis M."/>
            <person name="Eshaghurshan C.S."/>
            <person name="Surette M.G."/>
            <person name="Young S.K."/>
            <person name="Zeng Q."/>
            <person name="Gargeya S."/>
            <person name="Fitzgerald M."/>
            <person name="Haas B."/>
            <person name="Abouelleil A."/>
            <person name="Alvarado L."/>
            <person name="Arachchi H.M."/>
            <person name="Berlin A."/>
            <person name="Brown A."/>
            <person name="Chapman S.B."/>
            <person name="Chen Z."/>
            <person name="Dunbar C."/>
            <person name="Freedman E."/>
            <person name="Gearin G."/>
            <person name="Goldberg J."/>
            <person name="Griggs A."/>
            <person name="Gujja S."/>
            <person name="Heiman D."/>
            <person name="Howarth C."/>
            <person name="Larson L."/>
            <person name="Lui A."/>
            <person name="MacDonald P.J.P."/>
            <person name="Montmayeur A."/>
            <person name="Murphy C."/>
            <person name="Neiman D."/>
            <person name="Pearson M."/>
            <person name="Priest M."/>
            <person name="Roberts A."/>
            <person name="Saif S."/>
            <person name="Shea T."/>
            <person name="Shenoy N."/>
            <person name="Sisk P."/>
            <person name="Stolte C."/>
            <person name="Sykes S."/>
            <person name="Wortman J."/>
            <person name="Nusbaum C."/>
            <person name="Birren B."/>
        </authorList>
    </citation>
    <scope>NUCLEOTIDE SEQUENCE [LARGE SCALE GENOMIC DNA]</scope>
    <source>
        <strain evidence="8">ATCC 700633</strain>
    </source>
</reference>
<feature type="compositionally biased region" description="Basic and acidic residues" evidence="6">
    <location>
        <begin position="596"/>
        <end position="626"/>
    </location>
</feature>
<protein>
    <submittedName>
        <fullName evidence="8">LPXTG-domain-containing protein cell wall anchor domain</fullName>
    </submittedName>
</protein>
<dbReference type="InterPro" id="IPR049964">
    <property type="entry name" value="NanA_rpt"/>
</dbReference>
<evidence type="ECO:0000313" key="9">
    <source>
        <dbReference type="Proteomes" id="UP000002939"/>
    </source>
</evidence>
<dbReference type="eggNOG" id="ENOG5033AD1">
    <property type="taxonomic scope" value="Bacteria"/>
</dbReference>
<dbReference type="Proteomes" id="UP000002939">
    <property type="component" value="Unassembled WGS sequence"/>
</dbReference>
<feature type="compositionally biased region" description="Basic and acidic residues" evidence="6">
    <location>
        <begin position="639"/>
        <end position="654"/>
    </location>
</feature>
<keyword evidence="4" id="KW-0572">Peptidoglycan-anchor</keyword>
<dbReference type="STRING" id="626369.HMPREF0446_00201"/>
<comment type="caution">
    <text evidence="8">The sequence shown here is derived from an EMBL/GenBank/DDBJ whole genome shotgun (WGS) entry which is preliminary data.</text>
</comment>
<sequence>MKKLSTKVKGHGYLKKTKLGLVSGIILASSLFVSLGSNTFVLAEETNTNSTENVAPKENNETKDKFVREETVTVKEAALKAKVEEVKTSGVTIEEKPAEVVGAAKTETEEDSLKKEAETKVDEQIKALEEAKKEELARQEKAKEVEVLKKYFIENKQKKNHLITHLISRDAEKDGDKTKIFSDFSSNKGDVYFVNVDTIDLTSKDTIRDMGKNRVTNNAKKIHTKLNTNNGIQNTDAYIFKVRNGETISYNVKMLEDSYLSKNFGIDSISIKRTYNFGFTNQARYYDVLTNNLTETNYIFTNIDNSTNPNSGTPHVTTEYLYKDKLGKAISLKELYIKVINDGIFYKNELLNFENISDESLKQPESVERFFASKKLDSTGFSVIETAEGGVAKTINYRLNEKLLSSILERTSLTLVKSKILENVDYKKLMEPVSANYHLVTYKKLIDTGVVQQKFVDEKGNEIAPTITSEKSDKGSTVAVTTPPKEITYNGQTYLLQEKNIPNNLVIEKGINSVTFSYKLQVVTDKGRPESLELKEFNGGVVPNEAPNLEVPEFNGGVVPNEAPKLEESEYTKPISMKGEPLVQPELPAFELNNEKQKSDVEAPKPQQKEQTKKSTFDKTSKKTENEVQTSSEKPLPAKQEKEVVHQAESEKVVSNKQVLPNTGMSDTSLYYTISASVMSLLGMMSLKFKKKNMK</sequence>
<keyword evidence="1" id="KW-0134">Cell wall</keyword>
<accession>D0BJR6</accession>
<evidence type="ECO:0000256" key="4">
    <source>
        <dbReference type="ARBA" id="ARBA00023088"/>
    </source>
</evidence>
<dbReference type="PROSITE" id="PS50847">
    <property type="entry name" value="GRAM_POS_ANCHORING"/>
    <property type="match status" value="1"/>
</dbReference>
<feature type="region of interest" description="Disordered" evidence="6">
    <location>
        <begin position="596"/>
        <end position="662"/>
    </location>
</feature>
<keyword evidence="9" id="KW-1185">Reference proteome</keyword>
<evidence type="ECO:0000256" key="3">
    <source>
        <dbReference type="ARBA" id="ARBA00022729"/>
    </source>
</evidence>
<dbReference type="EMBL" id="ACRF02000014">
    <property type="protein sequence ID" value="EEW93319.1"/>
    <property type="molecule type" value="Genomic_DNA"/>
</dbReference>
<evidence type="ECO:0000256" key="1">
    <source>
        <dbReference type="ARBA" id="ARBA00022512"/>
    </source>
</evidence>
<reference evidence="8" key="1">
    <citation type="submission" date="2009-09" db="EMBL/GenBank/DDBJ databases">
        <authorList>
            <consortium name="The Broad Institute Genome Sequencing Platform"/>
            <person name="Ward D."/>
            <person name="Feldgarden M."/>
            <person name="Earl A."/>
            <person name="Young S.K."/>
            <person name="Zeng Q."/>
            <person name="Koehrsen M."/>
            <person name="Alvarado L."/>
            <person name="Berlin A."/>
            <person name="Bochicchio J."/>
            <person name="Borenstein D."/>
            <person name="Chapman S.B."/>
            <person name="Chen Z."/>
            <person name="Engels R."/>
            <person name="Freedman E."/>
            <person name="Gellesch M."/>
            <person name="Goldberg J."/>
            <person name="Griggs A."/>
            <person name="Gujja S."/>
            <person name="Heilman E."/>
            <person name="Heiman D."/>
            <person name="Hepburn T."/>
            <person name="Howarth C."/>
            <person name="Jen D."/>
            <person name="Larson L."/>
            <person name="Lewis B."/>
            <person name="Mehta T."/>
            <person name="Park D."/>
            <person name="Pearson M."/>
            <person name="Roberts A."/>
            <person name="Saif S."/>
            <person name="Shea T."/>
            <person name="Shenoy N."/>
            <person name="Sisk P."/>
            <person name="Stolte C."/>
            <person name="Sykes S."/>
            <person name="Thomson T."/>
            <person name="Walk T."/>
            <person name="White J."/>
            <person name="Yandava C."/>
            <person name="Sibley C.D."/>
            <person name="Field T.R."/>
            <person name="Grinwis M."/>
            <person name="Eshaghurshan C.S."/>
            <person name="Surette M.G."/>
            <person name="Haas B."/>
            <person name="Nusbaum C."/>
            <person name="Birren B."/>
        </authorList>
    </citation>
    <scope>NUCLEOTIDE SEQUENCE [LARGE SCALE GENOMIC DNA]</scope>
    <source>
        <strain evidence="8">ATCC 700633</strain>
    </source>
</reference>
<name>D0BJR6_9LACT</name>
<keyword evidence="2" id="KW-0964">Secreted</keyword>
<evidence type="ECO:0000256" key="5">
    <source>
        <dbReference type="SAM" id="Coils"/>
    </source>
</evidence>
<gene>
    <name evidence="8" type="ORF">HMPREF0446_00201</name>
</gene>
<dbReference type="RefSeq" id="WP_006702476.1">
    <property type="nucleotide sequence ID" value="NZ_KI391971.1"/>
</dbReference>
<feature type="coiled-coil region" evidence="5">
    <location>
        <begin position="114"/>
        <end position="145"/>
    </location>
</feature>
<dbReference type="NCBIfam" id="TIGR01167">
    <property type="entry name" value="LPXTG_anchor"/>
    <property type="match status" value="1"/>
</dbReference>
<dbReference type="NCBIfam" id="NF043031">
    <property type="entry name" value="SIALI-17"/>
    <property type="match status" value="2"/>
</dbReference>
<dbReference type="Pfam" id="PF00746">
    <property type="entry name" value="Gram_pos_anchor"/>
    <property type="match status" value="1"/>
</dbReference>
<organism evidence="8 9">
    <name type="scientific">Granulicatella elegans ATCC 700633</name>
    <dbReference type="NCBI Taxonomy" id="626369"/>
    <lineage>
        <taxon>Bacteria</taxon>
        <taxon>Bacillati</taxon>
        <taxon>Bacillota</taxon>
        <taxon>Bacilli</taxon>
        <taxon>Lactobacillales</taxon>
        <taxon>Carnobacteriaceae</taxon>
        <taxon>Granulicatella</taxon>
    </lineage>
</organism>
<dbReference type="AlphaFoldDB" id="D0BJR6"/>
<evidence type="ECO:0000256" key="2">
    <source>
        <dbReference type="ARBA" id="ARBA00022525"/>
    </source>
</evidence>
<keyword evidence="5" id="KW-0175">Coiled coil</keyword>
<evidence type="ECO:0000259" key="7">
    <source>
        <dbReference type="PROSITE" id="PS50847"/>
    </source>
</evidence>
<feature type="domain" description="Gram-positive cocci surface proteins LPxTG" evidence="7">
    <location>
        <begin position="660"/>
        <end position="695"/>
    </location>
</feature>
<evidence type="ECO:0000256" key="6">
    <source>
        <dbReference type="SAM" id="MobiDB-lite"/>
    </source>
</evidence>
<evidence type="ECO:0000313" key="8">
    <source>
        <dbReference type="EMBL" id="EEW93319.1"/>
    </source>
</evidence>
<dbReference type="HOGENOM" id="CLU_396270_0_0_9"/>
<dbReference type="InterPro" id="IPR019931">
    <property type="entry name" value="LPXTG_anchor"/>
</dbReference>
<proteinExistence type="predicted"/>